<dbReference type="AlphaFoldDB" id="Q10WQ6"/>
<proteinExistence type="predicted"/>
<dbReference type="KEGG" id="ter:Tery_4325"/>
<dbReference type="RefSeq" id="WP_011613644.1">
    <property type="nucleotide sequence ID" value="NC_008312.1"/>
</dbReference>
<gene>
    <name evidence="1" type="ordered locus">Tery_4325</name>
</gene>
<evidence type="ECO:0000313" key="1">
    <source>
        <dbReference type="EMBL" id="ABG53318.1"/>
    </source>
</evidence>
<sequence>MRVNIFNTGEKAHGTDVQLAISQGYFQQSNIDSDICQESLDICVQFLRLGKIQRHIFIGAYQTKPKFCLKKVVLEA</sequence>
<protein>
    <submittedName>
        <fullName evidence="1">Uncharacterized protein</fullName>
    </submittedName>
</protein>
<reference evidence="1" key="1">
    <citation type="submission" date="2006-06" db="EMBL/GenBank/DDBJ databases">
        <title>Complete sequence of Trichodesmium erythraeum IMS101.</title>
        <authorList>
            <consortium name="US DOE Joint Genome Institute"/>
            <person name="Copeland A."/>
            <person name="Lucas S."/>
            <person name="Lapidus A."/>
            <person name="Barry K."/>
            <person name="Detter J.C."/>
            <person name="Glavina del Rio T."/>
            <person name="Hammon N."/>
            <person name="Israni S."/>
            <person name="Dalin E."/>
            <person name="Tice H."/>
            <person name="Pitluck S."/>
            <person name="Kiss H."/>
            <person name="Munk A.C."/>
            <person name="Brettin T."/>
            <person name="Bruce D."/>
            <person name="Han C."/>
            <person name="Tapia R."/>
            <person name="Gilna P."/>
            <person name="Schmutz J."/>
            <person name="Larimer F."/>
            <person name="Land M."/>
            <person name="Hauser L."/>
            <person name="Kyrpides N."/>
            <person name="Kim E."/>
            <person name="Richardson P."/>
        </authorList>
    </citation>
    <scope>NUCLEOTIDE SEQUENCE [LARGE SCALE GENOMIC DNA]</scope>
    <source>
        <strain evidence="1">IMS101</strain>
    </source>
</reference>
<accession>Q10WQ6</accession>
<name>Q10WQ6_TRIEI</name>
<dbReference type="EMBL" id="CP000393">
    <property type="protein sequence ID" value="ABG53318.1"/>
    <property type="molecule type" value="Genomic_DNA"/>
</dbReference>
<dbReference type="HOGENOM" id="CLU_2653442_0_0_3"/>
<organism evidence="1">
    <name type="scientific">Trichodesmium erythraeum (strain IMS101)</name>
    <dbReference type="NCBI Taxonomy" id="203124"/>
    <lineage>
        <taxon>Bacteria</taxon>
        <taxon>Bacillati</taxon>
        <taxon>Cyanobacteriota</taxon>
        <taxon>Cyanophyceae</taxon>
        <taxon>Oscillatoriophycideae</taxon>
        <taxon>Oscillatoriales</taxon>
        <taxon>Microcoleaceae</taxon>
        <taxon>Trichodesmium</taxon>
    </lineage>
</organism>